<dbReference type="AlphaFoldDB" id="A0A6G1DT81"/>
<reference evidence="2 3" key="1">
    <citation type="submission" date="2019-11" db="EMBL/GenBank/DDBJ databases">
        <title>Whole genome sequence of Oryza granulata.</title>
        <authorList>
            <person name="Li W."/>
        </authorList>
    </citation>
    <scope>NUCLEOTIDE SEQUENCE [LARGE SCALE GENOMIC DNA]</scope>
    <source>
        <strain evidence="3">cv. Menghai</strain>
        <tissue evidence="2">Leaf</tissue>
    </source>
</reference>
<accession>A0A6G1DT81</accession>
<feature type="transmembrane region" description="Helical" evidence="1">
    <location>
        <begin position="425"/>
        <end position="443"/>
    </location>
</feature>
<proteinExistence type="predicted"/>
<keyword evidence="1" id="KW-0472">Membrane</keyword>
<dbReference type="PANTHER" id="PTHR31549">
    <property type="entry name" value="PROTEIN, PUTATIVE (DUF247)-RELATED-RELATED"/>
    <property type="match status" value="1"/>
</dbReference>
<evidence type="ECO:0000313" key="3">
    <source>
        <dbReference type="Proteomes" id="UP000479710"/>
    </source>
</evidence>
<gene>
    <name evidence="2" type="ORF">E2562_032793</name>
</gene>
<keyword evidence="3" id="KW-1185">Reference proteome</keyword>
<name>A0A6G1DT81_9ORYZ</name>
<protein>
    <submittedName>
        <fullName evidence="2">Uncharacterized protein</fullName>
    </submittedName>
</protein>
<sequence>MNDISHNTAVDEVTIIIPPIQERVKKTYERLQADFSKTESKIHRFPQGLRWIGGKDDRYIVPSFVALGPYHHDKPHLKKTELKHAAAHFFCMESSHPVEEVYGKILSVSGEARGCYDEDAVAAFSEAEFAEMMFLDGCFLLNYLSRNYKCDMLTNRMVLSTGPCMLRDIMLLENQIPWLVLDALMSFMPVDVHVFLAVLLSESIHIVRGRRPRSVGTDAVKSSGSGQHLLGHTRSCLIDGIVPHLEIGYSNEGEFPGLSSSAVELSEMGIRLAPSTTAWFADMDLRSKKAPPLLGELSLTPMFLNDFIACWLINMAALEACMATWTVAGEEGHPFVSDGFVISSYLSFLALLMDKEEDVHELRAKHIITSFFSDEELLAFFKGLSRHLRLGTRYFAMIQKIGAYNRDRRVFIVVHKFFYHNLKTIVTLISIATVLVGLFKAILSLKQTYPAH</sequence>
<evidence type="ECO:0000256" key="1">
    <source>
        <dbReference type="SAM" id="Phobius"/>
    </source>
</evidence>
<dbReference type="Proteomes" id="UP000479710">
    <property type="component" value="Unassembled WGS sequence"/>
</dbReference>
<dbReference type="InterPro" id="IPR004158">
    <property type="entry name" value="DUF247_pln"/>
</dbReference>
<comment type="caution">
    <text evidence="2">The sequence shown here is derived from an EMBL/GenBank/DDBJ whole genome shotgun (WGS) entry which is preliminary data.</text>
</comment>
<dbReference type="Pfam" id="PF03140">
    <property type="entry name" value="DUF247"/>
    <property type="match status" value="1"/>
</dbReference>
<evidence type="ECO:0000313" key="2">
    <source>
        <dbReference type="EMBL" id="KAF0914873.1"/>
    </source>
</evidence>
<keyword evidence="1" id="KW-0812">Transmembrane</keyword>
<keyword evidence="1" id="KW-1133">Transmembrane helix</keyword>
<organism evidence="2 3">
    <name type="scientific">Oryza meyeriana var. granulata</name>
    <dbReference type="NCBI Taxonomy" id="110450"/>
    <lineage>
        <taxon>Eukaryota</taxon>
        <taxon>Viridiplantae</taxon>
        <taxon>Streptophyta</taxon>
        <taxon>Embryophyta</taxon>
        <taxon>Tracheophyta</taxon>
        <taxon>Spermatophyta</taxon>
        <taxon>Magnoliopsida</taxon>
        <taxon>Liliopsida</taxon>
        <taxon>Poales</taxon>
        <taxon>Poaceae</taxon>
        <taxon>BOP clade</taxon>
        <taxon>Oryzoideae</taxon>
        <taxon>Oryzeae</taxon>
        <taxon>Oryzinae</taxon>
        <taxon>Oryza</taxon>
        <taxon>Oryza meyeriana</taxon>
    </lineage>
</organism>
<dbReference type="OrthoDB" id="1849062at2759"/>
<dbReference type="PANTHER" id="PTHR31549:SF262">
    <property type="match status" value="1"/>
</dbReference>
<dbReference type="EMBL" id="SPHZ02000006">
    <property type="protein sequence ID" value="KAF0914873.1"/>
    <property type="molecule type" value="Genomic_DNA"/>
</dbReference>